<feature type="domain" description="Glycosyl transferase family 1" evidence="1">
    <location>
        <begin position="217"/>
        <end position="381"/>
    </location>
</feature>
<evidence type="ECO:0000313" key="3">
    <source>
        <dbReference type="EMBL" id="MRW93037.1"/>
    </source>
</evidence>
<feature type="domain" description="Glycosyltransferase subfamily 4-like N-terminal" evidence="2">
    <location>
        <begin position="29"/>
        <end position="198"/>
    </location>
</feature>
<evidence type="ECO:0000259" key="1">
    <source>
        <dbReference type="Pfam" id="PF00534"/>
    </source>
</evidence>
<name>A0A6I2L741_9BURK</name>
<gene>
    <name evidence="3" type="ORF">GJ699_23850</name>
</gene>
<proteinExistence type="predicted"/>
<organism evidence="3 4">
    <name type="scientific">Duganella guangzhouensis</name>
    <dbReference type="NCBI Taxonomy" id="2666084"/>
    <lineage>
        <taxon>Bacteria</taxon>
        <taxon>Pseudomonadati</taxon>
        <taxon>Pseudomonadota</taxon>
        <taxon>Betaproteobacteria</taxon>
        <taxon>Burkholderiales</taxon>
        <taxon>Oxalobacteraceae</taxon>
        <taxon>Telluria group</taxon>
        <taxon>Duganella</taxon>
    </lineage>
</organism>
<dbReference type="InterPro" id="IPR028098">
    <property type="entry name" value="Glyco_trans_4-like_N"/>
</dbReference>
<accession>A0A6I2L741</accession>
<protein>
    <submittedName>
        <fullName evidence="3">Glycosyltransferase</fullName>
    </submittedName>
</protein>
<dbReference type="SUPFAM" id="SSF53756">
    <property type="entry name" value="UDP-Glycosyltransferase/glycogen phosphorylase"/>
    <property type="match status" value="1"/>
</dbReference>
<comment type="caution">
    <text evidence="3">The sequence shown here is derived from an EMBL/GenBank/DDBJ whole genome shotgun (WGS) entry which is preliminary data.</text>
</comment>
<dbReference type="InterPro" id="IPR001296">
    <property type="entry name" value="Glyco_trans_1"/>
</dbReference>
<dbReference type="CDD" id="cd03794">
    <property type="entry name" value="GT4_WbuB-like"/>
    <property type="match status" value="1"/>
</dbReference>
<evidence type="ECO:0000259" key="2">
    <source>
        <dbReference type="Pfam" id="PF13579"/>
    </source>
</evidence>
<reference evidence="3 4" key="1">
    <citation type="submission" date="2019-11" db="EMBL/GenBank/DDBJ databases">
        <title>Novel species isolated from a subtropical stream in China.</title>
        <authorList>
            <person name="Lu H."/>
        </authorList>
    </citation>
    <scope>NUCLEOTIDE SEQUENCE [LARGE SCALE GENOMIC DNA]</scope>
    <source>
        <strain evidence="3 4">FT80W</strain>
    </source>
</reference>
<keyword evidence="4" id="KW-1185">Reference proteome</keyword>
<keyword evidence="3" id="KW-0808">Transferase</keyword>
<dbReference type="Pfam" id="PF00534">
    <property type="entry name" value="Glycos_transf_1"/>
    <property type="match status" value="1"/>
</dbReference>
<sequence>MPSKHVRLLYLTAEQWPTFRADLIALFGKYLPRNGVSSDLATELDAASGQQTVPVWPAGEALLCKVPASRAGQYFAKWWHQVRVLVTADAKRYDAIQVRDLGLTAWFGLIAARCKGLQFYYWLSYPQSEGQVDRARARGPRAGMRYWFPLMQGTFGRWLLYRVVLPRADHVFVQSAQMLEDVAAEGVPRERMTAVPMGVDLELAQAAQLAPAQDPRLDGRRVIAYLGTLDRVRQIEILFQMLLQVRAQVPDVLLVLAGDTEDAEHRAWLQEQIRQLGVQDQVLWLGWLPSSQAWAYMRRAEIGLSPFPRSFLLDSASPTKAIEYMGLGMPVVANDNPDQQQVITESGGGLCVPLQSAAFAEAVVSLLNDPDTRRRMGEQGRAYVAARRGYDSLAQQVAAVYHRLSARSAA</sequence>
<evidence type="ECO:0000313" key="4">
    <source>
        <dbReference type="Proteomes" id="UP000433309"/>
    </source>
</evidence>
<dbReference type="Gene3D" id="3.40.50.2000">
    <property type="entry name" value="Glycogen Phosphorylase B"/>
    <property type="match status" value="2"/>
</dbReference>
<dbReference type="Proteomes" id="UP000433309">
    <property type="component" value="Unassembled WGS sequence"/>
</dbReference>
<dbReference type="Pfam" id="PF13579">
    <property type="entry name" value="Glyco_trans_4_4"/>
    <property type="match status" value="1"/>
</dbReference>
<dbReference type="AlphaFoldDB" id="A0A6I2L741"/>
<dbReference type="PANTHER" id="PTHR12526">
    <property type="entry name" value="GLYCOSYLTRANSFERASE"/>
    <property type="match status" value="1"/>
</dbReference>
<dbReference type="GO" id="GO:0016757">
    <property type="term" value="F:glycosyltransferase activity"/>
    <property type="evidence" value="ECO:0007669"/>
    <property type="project" value="InterPro"/>
</dbReference>
<dbReference type="EMBL" id="WKJK01000014">
    <property type="protein sequence ID" value="MRW93037.1"/>
    <property type="molecule type" value="Genomic_DNA"/>
</dbReference>